<sequence length="163" mass="19093">MNPNTLSYLNDFSDIGMYAGMYILYSDTYYIFHIVGIIILFLIHFLIPRFDVKISTHTFCIAFGLFGIFGYHHYNLLYYIVLMIIATMLGTRVSDTLSNSMYDLQSILYFMAIGITFSIGYMYILNALEYDLMKHKSNEIVYNDEENDYMCALYKGDNFVKYV</sequence>
<protein>
    <submittedName>
        <fullName evidence="2">Uncharacterized protein</fullName>
    </submittedName>
</protein>
<name>A0A6C0LHN5_9ZZZZ</name>
<feature type="transmembrane region" description="Helical" evidence="1">
    <location>
        <begin position="77"/>
        <end position="94"/>
    </location>
</feature>
<evidence type="ECO:0000256" key="1">
    <source>
        <dbReference type="SAM" id="Phobius"/>
    </source>
</evidence>
<feature type="transmembrane region" description="Helical" evidence="1">
    <location>
        <begin position="106"/>
        <end position="124"/>
    </location>
</feature>
<proteinExistence type="predicted"/>
<feature type="transmembrane region" description="Helical" evidence="1">
    <location>
        <begin position="29"/>
        <end position="47"/>
    </location>
</feature>
<dbReference type="EMBL" id="MN740499">
    <property type="protein sequence ID" value="QHU29930.1"/>
    <property type="molecule type" value="Genomic_DNA"/>
</dbReference>
<keyword evidence="1" id="KW-1133">Transmembrane helix</keyword>
<reference evidence="2" key="1">
    <citation type="journal article" date="2020" name="Nature">
        <title>Giant virus diversity and host interactions through global metagenomics.</title>
        <authorList>
            <person name="Schulz F."/>
            <person name="Roux S."/>
            <person name="Paez-Espino D."/>
            <person name="Jungbluth S."/>
            <person name="Walsh D.A."/>
            <person name="Denef V.J."/>
            <person name="McMahon K.D."/>
            <person name="Konstantinidis K.T."/>
            <person name="Eloe-Fadrosh E.A."/>
            <person name="Kyrpides N.C."/>
            <person name="Woyke T."/>
        </authorList>
    </citation>
    <scope>NUCLEOTIDE SEQUENCE</scope>
    <source>
        <strain evidence="2">GVMAG-M-3300027810-10</strain>
    </source>
</reference>
<dbReference type="AlphaFoldDB" id="A0A6C0LHN5"/>
<keyword evidence="1" id="KW-0472">Membrane</keyword>
<accession>A0A6C0LHN5</accession>
<evidence type="ECO:0000313" key="2">
    <source>
        <dbReference type="EMBL" id="QHU29930.1"/>
    </source>
</evidence>
<organism evidence="2">
    <name type="scientific">viral metagenome</name>
    <dbReference type="NCBI Taxonomy" id="1070528"/>
    <lineage>
        <taxon>unclassified sequences</taxon>
        <taxon>metagenomes</taxon>
        <taxon>organismal metagenomes</taxon>
    </lineage>
</organism>
<keyword evidence="1" id="KW-0812">Transmembrane</keyword>